<dbReference type="InterPro" id="IPR028083">
    <property type="entry name" value="Spt6_acidic_N_dom"/>
</dbReference>
<dbReference type="SUPFAM" id="SSF55550">
    <property type="entry name" value="SH2 domain"/>
    <property type="match status" value="1"/>
</dbReference>
<comment type="function">
    <text evidence="5">Histone H3-H4 chaperone that plays a role in maintenance of chromatin structure during RNA polymerase II transcription elongation.</text>
</comment>
<dbReference type="GO" id="GO:0003677">
    <property type="term" value="F:DNA binding"/>
    <property type="evidence" value="ECO:0007669"/>
    <property type="project" value="InterPro"/>
</dbReference>
<dbReference type="GO" id="GO:0042393">
    <property type="term" value="F:histone binding"/>
    <property type="evidence" value="ECO:0007669"/>
    <property type="project" value="TreeGrafter"/>
</dbReference>
<feature type="compositionally biased region" description="Acidic residues" evidence="6">
    <location>
        <begin position="58"/>
        <end position="69"/>
    </location>
</feature>
<dbReference type="InterPro" id="IPR028088">
    <property type="entry name" value="Spt6_HTH_DNA-bd_dom"/>
</dbReference>
<dbReference type="Gene3D" id="1.10.150.850">
    <property type="entry name" value="Spt6, helix-hairpin-helix domain"/>
    <property type="match status" value="1"/>
</dbReference>
<feature type="compositionally biased region" description="Acidic residues" evidence="6">
    <location>
        <begin position="83"/>
        <end position="97"/>
    </location>
</feature>
<dbReference type="Gene3D" id="1.10.10.650">
    <property type="entry name" value="RuvA domain 2-like"/>
    <property type="match status" value="1"/>
</dbReference>
<gene>
    <name evidence="8" type="ORF">EmuJ_000815400</name>
</gene>
<dbReference type="InterPro" id="IPR017072">
    <property type="entry name" value="TF_Spt6"/>
</dbReference>
<dbReference type="InterPro" id="IPR035018">
    <property type="entry name" value="Spt6_SH2_C"/>
</dbReference>
<dbReference type="SUPFAM" id="SSF53098">
    <property type="entry name" value="Ribonuclease H-like"/>
    <property type="match status" value="1"/>
</dbReference>
<evidence type="ECO:0000313" key="9">
    <source>
        <dbReference type="Proteomes" id="UP000017246"/>
    </source>
</evidence>
<evidence type="ECO:0000256" key="6">
    <source>
        <dbReference type="SAM" id="MobiDB-lite"/>
    </source>
</evidence>
<dbReference type="SUPFAM" id="SSF47781">
    <property type="entry name" value="RuvA domain 2-like"/>
    <property type="match status" value="2"/>
</dbReference>
<evidence type="ECO:0000313" key="8">
    <source>
        <dbReference type="EMBL" id="CDS40560.1"/>
    </source>
</evidence>
<dbReference type="Proteomes" id="UP000017246">
    <property type="component" value="Unassembled WGS sequence"/>
</dbReference>
<dbReference type="Gene3D" id="2.40.50.140">
    <property type="entry name" value="Nucleic acid-binding proteins"/>
    <property type="match status" value="1"/>
</dbReference>
<dbReference type="OMA" id="WGQKNSD"/>
<evidence type="ECO:0000256" key="1">
    <source>
        <dbReference type="ARBA" id="ARBA00004123"/>
    </source>
</evidence>
<feature type="compositionally biased region" description="Basic and acidic residues" evidence="6">
    <location>
        <begin position="479"/>
        <end position="492"/>
    </location>
</feature>
<feature type="region of interest" description="Disordered" evidence="6">
    <location>
        <begin position="229"/>
        <end position="256"/>
    </location>
</feature>
<dbReference type="STRING" id="6211.A0A068YBC3"/>
<comment type="similarity">
    <text evidence="2 5">Belongs to the SPT6 family.</text>
</comment>
<dbReference type="Gene3D" id="3.30.420.140">
    <property type="entry name" value="YqgF/RNase H-like domain"/>
    <property type="match status" value="1"/>
</dbReference>
<dbReference type="GO" id="GO:0008023">
    <property type="term" value="C:transcription elongation factor complex"/>
    <property type="evidence" value="ECO:0007669"/>
    <property type="project" value="TreeGrafter"/>
</dbReference>
<dbReference type="Pfam" id="PF14635">
    <property type="entry name" value="HHH_7"/>
    <property type="match status" value="1"/>
</dbReference>
<evidence type="ECO:0000256" key="2">
    <source>
        <dbReference type="ARBA" id="ARBA00009253"/>
    </source>
</evidence>
<dbReference type="InterPro" id="IPR035019">
    <property type="entry name" value="Spt6_SH2_N"/>
</dbReference>
<feature type="region of interest" description="Disordered" evidence="6">
    <location>
        <begin position="111"/>
        <end position="206"/>
    </location>
</feature>
<dbReference type="CDD" id="cd09928">
    <property type="entry name" value="SH2_Cterm_SPT6_like"/>
    <property type="match status" value="1"/>
</dbReference>
<dbReference type="PANTHER" id="PTHR10145">
    <property type="entry name" value="TRANSCRIPTION ELONGATION FACTOR SPT6"/>
    <property type="match status" value="1"/>
</dbReference>
<keyword evidence="9" id="KW-1185">Reference proteome</keyword>
<evidence type="ECO:0000256" key="3">
    <source>
        <dbReference type="ARBA" id="ARBA00023163"/>
    </source>
</evidence>
<feature type="region of interest" description="Disordered" evidence="6">
    <location>
        <begin position="479"/>
        <end position="545"/>
    </location>
</feature>
<dbReference type="Gene3D" id="1.10.3500.10">
    <property type="entry name" value="Tex N-terminal region-like"/>
    <property type="match status" value="1"/>
</dbReference>
<dbReference type="InterPro" id="IPR023323">
    <property type="entry name" value="Tex-like_dom_sf"/>
</dbReference>
<dbReference type="Pfam" id="PF00575">
    <property type="entry name" value="S1"/>
    <property type="match status" value="1"/>
</dbReference>
<feature type="region of interest" description="Disordered" evidence="6">
    <location>
        <begin position="807"/>
        <end position="846"/>
    </location>
</feature>
<feature type="compositionally biased region" description="Acidic residues" evidence="6">
    <location>
        <begin position="33"/>
        <end position="46"/>
    </location>
</feature>
<dbReference type="InterPro" id="IPR023319">
    <property type="entry name" value="Tex-like_HTH_dom_sf"/>
</dbReference>
<dbReference type="InterPro" id="IPR028231">
    <property type="entry name" value="Spt6_YqgF"/>
</dbReference>
<evidence type="ECO:0000256" key="4">
    <source>
        <dbReference type="ARBA" id="ARBA00023242"/>
    </source>
</evidence>
<dbReference type="GO" id="GO:0034728">
    <property type="term" value="P:nucleosome organization"/>
    <property type="evidence" value="ECO:0007669"/>
    <property type="project" value="TreeGrafter"/>
</dbReference>
<evidence type="ECO:0000256" key="5">
    <source>
        <dbReference type="PIRNR" id="PIRNR036947"/>
    </source>
</evidence>
<dbReference type="GO" id="GO:0140673">
    <property type="term" value="P:transcription elongation-coupled chromatin remodeling"/>
    <property type="evidence" value="ECO:0007669"/>
    <property type="project" value="InterPro"/>
</dbReference>
<dbReference type="InterPro" id="IPR012340">
    <property type="entry name" value="NA-bd_OB-fold"/>
</dbReference>
<keyword evidence="3 5" id="KW-0804">Transcription</keyword>
<protein>
    <submittedName>
        <fullName evidence="8">Transcription elongation factor spt6</fullName>
    </submittedName>
</protein>
<feature type="compositionally biased region" description="Gly residues" evidence="6">
    <location>
        <begin position="1613"/>
        <end position="1624"/>
    </location>
</feature>
<dbReference type="OrthoDB" id="343921at2759"/>
<sequence length="1654" mass="187951">MSDYLASEASVSSDEEGPSKPKRLRKEGSVSSEDSEEEEELLDEEEICRKEGQGWIVNDDEDDGGEGSDDGSNASEKSARDDGVDDEDDDVLDDDDYLLIRENVGINVQRKKRRLVLDDEDEADVDVSKASKEARSREAIARQIFEDEDEEAEGQGGDSIRAAPLFAPKSDDEGEESDGMDDFIVDDAAPDGRGARQKRQIVHKDPSLQQAQNIFGVDFDFEDFEQFGGQSSEVSEESDYEDEDNDVGERRRKAKRELKMAPQGRIYELFDPTDLARNFYSPEDERIRCTDIPERFQLRTIPVRRLDPRSMTYKDDLVELEKESEWIYNAAFREGPSKKPSTVTDNIFEVLKLFKESLSEVPFIAFYRKECIQKELNINDLWCIYEYDEKWEILQQRRKGLVRQLKRMSRYLEARAREADEAENNLKLEGLIRLMAMANSATSLEEVQDVRLNYLLHYAGHTQDMTIWEGKDLNIVKMTSRKEDEGSVRRSDDDDEDEDDEEYDPSYGIRRLSVEADKKTVEEDNRQAVKGARKREPGAGVLTTTVDPMTGRRIRQRQVRTTVAYEVAQRAGISGLVERFGLSAEQFADNVHDQYRRHEVNQCPMLPLDAAADFVCPQFSEPATVLRAARYMLAFEISREPVVRQLARMNLSTQAVLDLKPTSKGMRLIDESHPLSPVKFLKNKPIAELMGDVTYLHVHNAVRDGLVTVKVHVPECQQRGLSLLDDLEHYFHQDEFSALVQAWNEQRSLVLKEAIEQFLQPHIFKEMQEKLLDASQQAVVKLCAQKLFKCIKVAPYVMDDHRYGGSGGGGGGGGGAGEADNEDGRSSRHRHGGRYLSDGGESRSANTVWPKPARVLAFALKDDTEAVKAMVTAVRLDADGEVVDFLNLSGLLHSTRSQREEFRKRHDDDVRRLSHFLTRSEPQAIVIGCNSRRSLILRDEVQRLVENLAAESRLSSRPNIELMDTELAEVYARSEAATAVLPSSYPVLLKQAISLGRRLQDPLAEFAQLFNPPDADILGVRWHTVQDEVPREMLLRALEIEFINRTNEVGVDVNRCILNPHTANLLQFVAGLGPRKAFYMIKLLKQKKVFLTNRELLAKVLQLGPHVAINCAGFIKIDTTSARDLLGSEDNIEILDSTRVHPESYDLARQMAVDALEYDDGDDNDRLGALEEIVQSPARLRELDLDAFAEELKRQDHGDKHITLYDIRKELNHRYRDLRDPFEPLTPEQIFSLATHETPETLHKGSLVDCQVVSIATKKPRPEQLDQANPTKNEVTGLWKCPFCRRDDFRQLNEMWSHFDSSDCPGQPVGLRVQLENGISGFIPLRFIDHPVEETLDNISPGAILQAKVSKIDITKFSVELTLRSSDIQNERHMGLSRRDAFFDYAEEEAEQRRQEEEEAKAKARATRAYVNRVIFHPHFKNITYNQLIAMNPTLEVGAIVIRPSRQGTDHLTVSLKVDDGIFKHIDVIEKDKPQSFGLGKTLLIGNESFEDLDEIVARHMEPMVSLIREVYAYKYYCDSQGGKREILAERLRKEKSASHGKIPYFLSSTAEHPGYFILAYMPNQTPRFEMFSVKSEGLRFRHHIFPTLDRMIGWFKNHYNEVRPHYGHHRGSGGGGNGRGAGTLDGISSSRTPKVDDFFGIPIPHSNVVLKPL</sequence>
<keyword evidence="8" id="KW-0648">Protein biosynthesis</keyword>
<dbReference type="FunFam" id="1.10.10.2740:FF:000002">
    <property type="entry name" value="Transcription elongation factor Spt6"/>
    <property type="match status" value="1"/>
</dbReference>
<dbReference type="eggNOG" id="KOG1856">
    <property type="taxonomic scope" value="Eukaryota"/>
</dbReference>
<dbReference type="InterPro" id="IPR035420">
    <property type="entry name" value="Spt6_SH2"/>
</dbReference>
<feature type="compositionally biased region" description="Acidic residues" evidence="6">
    <location>
        <begin position="234"/>
        <end position="246"/>
    </location>
</feature>
<feature type="compositionally biased region" description="Basic and acidic residues" evidence="6">
    <location>
        <begin position="126"/>
        <end position="140"/>
    </location>
</feature>
<dbReference type="GO" id="GO:0003746">
    <property type="term" value="F:translation elongation factor activity"/>
    <property type="evidence" value="ECO:0007669"/>
    <property type="project" value="UniProtKB-KW"/>
</dbReference>
<dbReference type="PROSITE" id="PS50126">
    <property type="entry name" value="S1"/>
    <property type="match status" value="1"/>
</dbReference>
<organism evidence="8 9">
    <name type="scientific">Echinococcus multilocularis</name>
    <name type="common">Fox tapeworm</name>
    <dbReference type="NCBI Taxonomy" id="6211"/>
    <lineage>
        <taxon>Eukaryota</taxon>
        <taxon>Metazoa</taxon>
        <taxon>Spiralia</taxon>
        <taxon>Lophotrochozoa</taxon>
        <taxon>Platyhelminthes</taxon>
        <taxon>Cestoda</taxon>
        <taxon>Eucestoda</taxon>
        <taxon>Cyclophyllidea</taxon>
        <taxon>Taeniidae</taxon>
        <taxon>Echinococcus</taxon>
    </lineage>
</organism>
<dbReference type="InterPro" id="IPR041692">
    <property type="entry name" value="HHH_9"/>
</dbReference>
<dbReference type="SUPFAM" id="SSF158832">
    <property type="entry name" value="Tex N-terminal region-like"/>
    <property type="match status" value="1"/>
</dbReference>
<dbReference type="GO" id="GO:0031491">
    <property type="term" value="F:nucleosome binding"/>
    <property type="evidence" value="ECO:0007669"/>
    <property type="project" value="TreeGrafter"/>
</dbReference>
<dbReference type="InterPro" id="IPR012337">
    <property type="entry name" value="RNaseH-like_sf"/>
</dbReference>
<dbReference type="CDD" id="cd09918">
    <property type="entry name" value="SH2_Nterm_SPT6_like"/>
    <property type="match status" value="1"/>
</dbReference>
<reference evidence="8" key="1">
    <citation type="journal article" date="2013" name="Nature">
        <title>The genomes of four tapeworm species reveal adaptations to parasitism.</title>
        <authorList>
            <person name="Tsai I.J."/>
            <person name="Zarowiecki M."/>
            <person name="Holroyd N."/>
            <person name="Garciarrubio A."/>
            <person name="Sanchez-Flores A."/>
            <person name="Brooks K.L."/>
            <person name="Tracey A."/>
            <person name="Bobes R.J."/>
            <person name="Fragoso G."/>
            <person name="Sciutto E."/>
            <person name="Aslett M."/>
            <person name="Beasley H."/>
            <person name="Bennett H.M."/>
            <person name="Cai J."/>
            <person name="Camicia F."/>
            <person name="Clark R."/>
            <person name="Cucher M."/>
            <person name="De Silva N."/>
            <person name="Day T.A."/>
            <person name="Deplazes P."/>
            <person name="Estrada K."/>
            <person name="Fernandez C."/>
            <person name="Holland P.W."/>
            <person name="Hou J."/>
            <person name="Hu S."/>
            <person name="Huckvale T."/>
            <person name="Hung S.S."/>
            <person name="Kamenetzky L."/>
            <person name="Keane J.A."/>
            <person name="Kiss F."/>
            <person name="Koziol U."/>
            <person name="Lambert O."/>
            <person name="Liu K."/>
            <person name="Luo X."/>
            <person name="Luo Y."/>
            <person name="Macchiaroli N."/>
            <person name="Nichol S."/>
            <person name="Paps J."/>
            <person name="Parkinson J."/>
            <person name="Pouchkina-Stantcheva N."/>
            <person name="Riddiford N."/>
            <person name="Rosenzvit M."/>
            <person name="Salinas G."/>
            <person name="Wasmuth J.D."/>
            <person name="Zamanian M."/>
            <person name="Zheng Y."/>
            <person name="Cai X."/>
            <person name="Soberon X."/>
            <person name="Olson P.D."/>
            <person name="Laclette J.P."/>
            <person name="Brehm K."/>
            <person name="Berriman M."/>
            <person name="Garciarrubio A."/>
            <person name="Bobes R.J."/>
            <person name="Fragoso G."/>
            <person name="Sanchez-Flores A."/>
            <person name="Estrada K."/>
            <person name="Cevallos M.A."/>
            <person name="Morett E."/>
            <person name="Gonzalez V."/>
            <person name="Portillo T."/>
            <person name="Ochoa-Leyva A."/>
            <person name="Jose M.V."/>
            <person name="Sciutto E."/>
            <person name="Landa A."/>
            <person name="Jimenez L."/>
            <person name="Valdes V."/>
            <person name="Carrero J.C."/>
            <person name="Larralde C."/>
            <person name="Morales-Montor J."/>
            <person name="Limon-Lason J."/>
            <person name="Soberon X."/>
            <person name="Laclette J.P."/>
        </authorList>
    </citation>
    <scope>NUCLEOTIDE SEQUENCE [LARGE SCALE GENOMIC DNA]</scope>
</reference>
<feature type="compositionally biased region" description="Acidic residues" evidence="6">
    <location>
        <begin position="172"/>
        <end position="189"/>
    </location>
</feature>
<dbReference type="InterPro" id="IPR037027">
    <property type="entry name" value="YqgF/RNaseH-like_dom_sf"/>
</dbReference>
<evidence type="ECO:0000259" key="7">
    <source>
        <dbReference type="PROSITE" id="PS50126"/>
    </source>
</evidence>
<dbReference type="Pfam" id="PF14641">
    <property type="entry name" value="HTH_44"/>
    <property type="match status" value="1"/>
</dbReference>
<feature type="compositionally biased region" description="Gly residues" evidence="6">
    <location>
        <begin position="807"/>
        <end position="817"/>
    </location>
</feature>
<dbReference type="InterPro" id="IPR003029">
    <property type="entry name" value="S1_domain"/>
</dbReference>
<dbReference type="Pfam" id="PF14632">
    <property type="entry name" value="SPT6_acidic"/>
    <property type="match status" value="1"/>
</dbReference>
<dbReference type="Pfam" id="PF17674">
    <property type="entry name" value="HHH_9"/>
    <property type="match status" value="1"/>
</dbReference>
<name>A0A068YBC3_ECHMU</name>
<feature type="region of interest" description="Disordered" evidence="6">
    <location>
        <begin position="1"/>
        <end position="98"/>
    </location>
</feature>
<reference evidence="8" key="2">
    <citation type="submission" date="2015-11" db="EMBL/GenBank/DDBJ databases">
        <authorList>
            <person name="Zhang Y."/>
            <person name="Guo Z."/>
        </authorList>
    </citation>
    <scope>NUCLEOTIDE SEQUENCE</scope>
</reference>
<dbReference type="InterPro" id="IPR032706">
    <property type="entry name" value="Spt6_HHH"/>
</dbReference>
<feature type="region of interest" description="Disordered" evidence="6">
    <location>
        <begin position="1607"/>
        <end position="1628"/>
    </location>
</feature>
<accession>A0A068YBC3</accession>
<dbReference type="InterPro" id="IPR042066">
    <property type="entry name" value="Spt6_death-like"/>
</dbReference>
<feature type="compositionally biased region" description="Acidic residues" evidence="6">
    <location>
        <begin position="493"/>
        <end position="504"/>
    </location>
</feature>
<dbReference type="Pfam" id="PF14633">
    <property type="entry name" value="SH2_2"/>
    <property type="match status" value="1"/>
</dbReference>
<dbReference type="Pfam" id="PF14639">
    <property type="entry name" value="YqgF"/>
    <property type="match status" value="1"/>
</dbReference>
<comment type="subcellular location">
    <subcellularLocation>
        <location evidence="1 5">Nucleus</location>
    </subcellularLocation>
</comment>
<dbReference type="PANTHER" id="PTHR10145:SF6">
    <property type="entry name" value="TRANSCRIPTION ELONGATION FACTOR SPT6"/>
    <property type="match status" value="1"/>
</dbReference>
<keyword evidence="4 5" id="KW-0539">Nucleus</keyword>
<keyword evidence="8" id="KW-0251">Elongation factor</keyword>
<dbReference type="InterPro" id="IPR036860">
    <property type="entry name" value="SH2_dom_sf"/>
</dbReference>
<dbReference type="Gene3D" id="1.10.10.2740">
    <property type="entry name" value="Spt6, Death-like domain"/>
    <property type="match status" value="1"/>
</dbReference>
<proteinExistence type="inferred from homology"/>
<dbReference type="InterPro" id="IPR010994">
    <property type="entry name" value="RuvA_2-like"/>
</dbReference>
<dbReference type="PIRSF" id="PIRSF036947">
    <property type="entry name" value="Spt6"/>
    <property type="match status" value="1"/>
</dbReference>
<dbReference type="Gene3D" id="3.30.505.10">
    <property type="entry name" value="SH2 domain"/>
    <property type="match status" value="2"/>
</dbReference>
<feature type="compositionally biased region" description="Basic and acidic residues" evidence="6">
    <location>
        <begin position="512"/>
        <end position="527"/>
    </location>
</feature>
<feature type="domain" description="S1 motif" evidence="7">
    <location>
        <begin position="1310"/>
        <end position="1364"/>
    </location>
</feature>
<dbReference type="EMBL" id="LN902841">
    <property type="protein sequence ID" value="CDS40560.1"/>
    <property type="molecule type" value="Genomic_DNA"/>
</dbReference>